<dbReference type="EMBL" id="PVTO01000003">
    <property type="protein sequence ID" value="PRY83663.1"/>
    <property type="molecule type" value="Genomic_DNA"/>
</dbReference>
<accession>A0A2T0WAD2</accession>
<sequence>MPETSLFPAVIDMIANVGFPIFISLVLLHRMETKLDAVVKALNELTTVTARRQQ</sequence>
<dbReference type="Pfam" id="PF12841">
    <property type="entry name" value="YvrJ"/>
    <property type="match status" value="1"/>
</dbReference>
<organism evidence="2 3">
    <name type="scientific">Alkalibacterium olivapovliticus</name>
    <dbReference type="NCBI Taxonomy" id="99907"/>
    <lineage>
        <taxon>Bacteria</taxon>
        <taxon>Bacillati</taxon>
        <taxon>Bacillota</taxon>
        <taxon>Bacilli</taxon>
        <taxon>Lactobacillales</taxon>
        <taxon>Carnobacteriaceae</taxon>
        <taxon>Alkalibacterium</taxon>
    </lineage>
</organism>
<dbReference type="Proteomes" id="UP000238205">
    <property type="component" value="Unassembled WGS sequence"/>
</dbReference>
<gene>
    <name evidence="2" type="ORF">CLV38_10386</name>
</gene>
<evidence type="ECO:0000256" key="1">
    <source>
        <dbReference type="SAM" id="Phobius"/>
    </source>
</evidence>
<proteinExistence type="predicted"/>
<dbReference type="OrthoDB" id="2662123at2"/>
<feature type="transmembrane region" description="Helical" evidence="1">
    <location>
        <begin position="6"/>
        <end position="28"/>
    </location>
</feature>
<comment type="caution">
    <text evidence="2">The sequence shown here is derived from an EMBL/GenBank/DDBJ whole genome shotgun (WGS) entry which is preliminary data.</text>
</comment>
<keyword evidence="1" id="KW-0812">Transmembrane</keyword>
<evidence type="ECO:0000313" key="2">
    <source>
        <dbReference type="EMBL" id="PRY83663.1"/>
    </source>
</evidence>
<name>A0A2T0WAD2_9LACT</name>
<dbReference type="AlphaFoldDB" id="A0A2T0WAD2"/>
<evidence type="ECO:0000313" key="3">
    <source>
        <dbReference type="Proteomes" id="UP000238205"/>
    </source>
</evidence>
<dbReference type="InterPro" id="IPR024419">
    <property type="entry name" value="YvrJ"/>
</dbReference>
<keyword evidence="3" id="KW-1185">Reference proteome</keyword>
<dbReference type="RefSeq" id="WP_106191034.1">
    <property type="nucleotide sequence ID" value="NZ_PVTO01000003.1"/>
</dbReference>
<keyword evidence="1" id="KW-1133">Transmembrane helix</keyword>
<reference evidence="2 3" key="1">
    <citation type="submission" date="2018-03" db="EMBL/GenBank/DDBJ databases">
        <title>Genomic Encyclopedia of Archaeal and Bacterial Type Strains, Phase II (KMG-II): from individual species to whole genera.</title>
        <authorList>
            <person name="Goeker M."/>
        </authorList>
    </citation>
    <scope>NUCLEOTIDE SEQUENCE [LARGE SCALE GENOMIC DNA]</scope>
    <source>
        <strain evidence="2 3">DSM 13175</strain>
    </source>
</reference>
<protein>
    <submittedName>
        <fullName evidence="2">YvrJ-like protein</fullName>
    </submittedName>
</protein>
<keyword evidence="1" id="KW-0472">Membrane</keyword>